<accession>A0A2P2Q798</accession>
<reference evidence="1" key="1">
    <citation type="submission" date="2018-02" db="EMBL/GenBank/DDBJ databases">
        <title>Rhizophora mucronata_Transcriptome.</title>
        <authorList>
            <person name="Meera S.P."/>
            <person name="Sreeshan A."/>
            <person name="Augustine A."/>
        </authorList>
    </citation>
    <scope>NUCLEOTIDE SEQUENCE</scope>
    <source>
        <tissue evidence="1">Leaf</tissue>
    </source>
</reference>
<keyword evidence="1" id="KW-0269">Exonuclease</keyword>
<dbReference type="InterPro" id="IPR036866">
    <property type="entry name" value="RibonucZ/Hydroxyglut_hydro"/>
</dbReference>
<sequence>MPVEMPRGMPFSVGTWSQVSKRKRRHFLTHAHKDHCNGILTHCSFPIYSIPLTKSLVLHNYPQSFFLFFLSKEI</sequence>
<dbReference type="SUPFAM" id="SSF56281">
    <property type="entry name" value="Metallo-hydrolase/oxidoreductase"/>
    <property type="match status" value="1"/>
</dbReference>
<organism evidence="1">
    <name type="scientific">Rhizophora mucronata</name>
    <name type="common">Asiatic mangrove</name>
    <dbReference type="NCBI Taxonomy" id="61149"/>
    <lineage>
        <taxon>Eukaryota</taxon>
        <taxon>Viridiplantae</taxon>
        <taxon>Streptophyta</taxon>
        <taxon>Embryophyta</taxon>
        <taxon>Tracheophyta</taxon>
        <taxon>Spermatophyta</taxon>
        <taxon>Magnoliopsida</taxon>
        <taxon>eudicotyledons</taxon>
        <taxon>Gunneridae</taxon>
        <taxon>Pentapetalae</taxon>
        <taxon>rosids</taxon>
        <taxon>fabids</taxon>
        <taxon>Malpighiales</taxon>
        <taxon>Rhizophoraceae</taxon>
        <taxon>Rhizophora</taxon>
    </lineage>
</organism>
<proteinExistence type="predicted"/>
<dbReference type="Gene3D" id="3.60.15.10">
    <property type="entry name" value="Ribonuclease Z/Hydroxyacylglutathione hydrolase-like"/>
    <property type="match status" value="1"/>
</dbReference>
<keyword evidence="1" id="KW-0540">Nuclease</keyword>
<name>A0A2P2Q798_RHIMU</name>
<dbReference type="AlphaFoldDB" id="A0A2P2Q798"/>
<keyword evidence="1" id="KW-0378">Hydrolase</keyword>
<dbReference type="EMBL" id="GGEC01082379">
    <property type="protein sequence ID" value="MBX62863.1"/>
    <property type="molecule type" value="Transcribed_RNA"/>
</dbReference>
<dbReference type="GO" id="GO:0004527">
    <property type="term" value="F:exonuclease activity"/>
    <property type="evidence" value="ECO:0007669"/>
    <property type="project" value="UniProtKB-KW"/>
</dbReference>
<evidence type="ECO:0000313" key="1">
    <source>
        <dbReference type="EMBL" id="MBX62863.1"/>
    </source>
</evidence>
<protein>
    <submittedName>
        <fullName evidence="1">5' exonuclease Apollo</fullName>
    </submittedName>
</protein>